<comment type="subcellular location">
    <subcellularLocation>
        <location evidence="1">Membrane</location>
        <topology evidence="1">Multi-pass membrane protein</topology>
    </subcellularLocation>
</comment>
<feature type="domain" description="GtrA/DPMS transmembrane" evidence="7">
    <location>
        <begin position="13"/>
        <end position="162"/>
    </location>
</feature>
<proteinExistence type="inferred from homology"/>
<dbReference type="GO" id="GO:0000271">
    <property type="term" value="P:polysaccharide biosynthetic process"/>
    <property type="evidence" value="ECO:0007669"/>
    <property type="project" value="InterPro"/>
</dbReference>
<dbReference type="PANTHER" id="PTHR38459:SF5">
    <property type="entry name" value="CELL WALL TEICHOIC ACID GLYCOSYLATION PROTEIN GTCA"/>
    <property type="match status" value="1"/>
</dbReference>
<dbReference type="EMBL" id="NGKC01000017">
    <property type="protein sequence ID" value="RSU09649.1"/>
    <property type="molecule type" value="Genomic_DNA"/>
</dbReference>
<evidence type="ECO:0000259" key="7">
    <source>
        <dbReference type="Pfam" id="PF04138"/>
    </source>
</evidence>
<evidence type="ECO:0000256" key="5">
    <source>
        <dbReference type="ARBA" id="ARBA00023136"/>
    </source>
</evidence>
<feature type="transmembrane region" description="Helical" evidence="6">
    <location>
        <begin position="12"/>
        <end position="31"/>
    </location>
</feature>
<dbReference type="AlphaFoldDB" id="A0A430ANI1"/>
<dbReference type="PANTHER" id="PTHR38459">
    <property type="entry name" value="PROPHAGE BACTOPRENOL-LINKED GLUCOSE TRANSLOCASE HOMOLOG"/>
    <property type="match status" value="1"/>
</dbReference>
<dbReference type="Pfam" id="PF04138">
    <property type="entry name" value="GtrA_DPMS_TM"/>
    <property type="match status" value="1"/>
</dbReference>
<accession>A0A430ANI1</accession>
<comment type="similarity">
    <text evidence="2">Belongs to the GtrA family.</text>
</comment>
<dbReference type="RefSeq" id="WP_126814728.1">
    <property type="nucleotide sequence ID" value="NZ_NGKC01000017.1"/>
</dbReference>
<comment type="caution">
    <text evidence="8">The sequence shown here is derived from an EMBL/GenBank/DDBJ whole genome shotgun (WGS) entry which is preliminary data.</text>
</comment>
<evidence type="ECO:0000256" key="1">
    <source>
        <dbReference type="ARBA" id="ARBA00004141"/>
    </source>
</evidence>
<dbReference type="InterPro" id="IPR051401">
    <property type="entry name" value="GtrA_CellWall_Glycosyl"/>
</dbReference>
<evidence type="ECO:0000313" key="9">
    <source>
        <dbReference type="Proteomes" id="UP000286773"/>
    </source>
</evidence>
<sequence length="169" mass="19405">MKKKAFYRETILYLIFGVLTTVVYFVVRFTVNDMTGSSMIAAVAGQVSAILFAFFTNKMFVFQDRKWSIRALLIQLLAFTTGRLFVFALDLGVTYIAIERYADFFIRLFRFNRIDYQGALFSNSLTAKYIGSPELLNQFVFVLLLQVLAIVINYVVSKFGVFKKKKSVS</sequence>
<dbReference type="OrthoDB" id="361483at2"/>
<reference evidence="8 9" key="1">
    <citation type="submission" date="2017-05" db="EMBL/GenBank/DDBJ databases">
        <title>Vagococcus spp. assemblies.</title>
        <authorList>
            <person name="Gulvik C.A."/>
        </authorList>
    </citation>
    <scope>NUCLEOTIDE SEQUENCE [LARGE SCALE GENOMIC DNA]</scope>
    <source>
        <strain evidence="8 9">LMG 24798</strain>
    </source>
</reference>
<evidence type="ECO:0000256" key="6">
    <source>
        <dbReference type="SAM" id="Phobius"/>
    </source>
</evidence>
<feature type="transmembrane region" description="Helical" evidence="6">
    <location>
        <begin position="76"/>
        <end position="98"/>
    </location>
</feature>
<evidence type="ECO:0000313" key="8">
    <source>
        <dbReference type="EMBL" id="RSU09649.1"/>
    </source>
</evidence>
<evidence type="ECO:0000256" key="2">
    <source>
        <dbReference type="ARBA" id="ARBA00009399"/>
    </source>
</evidence>
<dbReference type="InterPro" id="IPR007267">
    <property type="entry name" value="GtrA_DPMS_TM"/>
</dbReference>
<gene>
    <name evidence="8" type="ORF">CBF27_12225</name>
</gene>
<feature type="transmembrane region" description="Helical" evidence="6">
    <location>
        <begin position="37"/>
        <end position="55"/>
    </location>
</feature>
<dbReference type="GO" id="GO:0005886">
    <property type="term" value="C:plasma membrane"/>
    <property type="evidence" value="ECO:0007669"/>
    <property type="project" value="TreeGrafter"/>
</dbReference>
<dbReference type="Proteomes" id="UP000286773">
    <property type="component" value="Unassembled WGS sequence"/>
</dbReference>
<evidence type="ECO:0000256" key="3">
    <source>
        <dbReference type="ARBA" id="ARBA00022692"/>
    </source>
</evidence>
<feature type="transmembrane region" description="Helical" evidence="6">
    <location>
        <begin position="135"/>
        <end position="156"/>
    </location>
</feature>
<protein>
    <recommendedName>
        <fullName evidence="7">GtrA/DPMS transmembrane domain-containing protein</fullName>
    </recommendedName>
</protein>
<keyword evidence="5 6" id="KW-0472">Membrane</keyword>
<name>A0A430ANI1_9ENTE</name>
<evidence type="ECO:0000256" key="4">
    <source>
        <dbReference type="ARBA" id="ARBA00022989"/>
    </source>
</evidence>
<organism evidence="8 9">
    <name type="scientific">Vagococcus acidifermentans</name>
    <dbReference type="NCBI Taxonomy" id="564710"/>
    <lineage>
        <taxon>Bacteria</taxon>
        <taxon>Bacillati</taxon>
        <taxon>Bacillota</taxon>
        <taxon>Bacilli</taxon>
        <taxon>Lactobacillales</taxon>
        <taxon>Enterococcaceae</taxon>
        <taxon>Vagococcus</taxon>
    </lineage>
</organism>
<keyword evidence="3 6" id="KW-0812">Transmembrane</keyword>
<keyword evidence="9" id="KW-1185">Reference proteome</keyword>
<keyword evidence="4 6" id="KW-1133">Transmembrane helix</keyword>